<dbReference type="GO" id="GO:0005525">
    <property type="term" value="F:GTP binding"/>
    <property type="evidence" value="ECO:0007669"/>
    <property type="project" value="InterPro"/>
</dbReference>
<dbReference type="Pfam" id="PF01926">
    <property type="entry name" value="MMR_HSR1"/>
    <property type="match status" value="1"/>
</dbReference>
<feature type="coiled-coil region" evidence="1">
    <location>
        <begin position="324"/>
        <end position="358"/>
    </location>
</feature>
<evidence type="ECO:0000259" key="3">
    <source>
        <dbReference type="Pfam" id="PF01926"/>
    </source>
</evidence>
<dbReference type="SUPFAM" id="SSF52540">
    <property type="entry name" value="P-loop containing nucleoside triphosphate hydrolases"/>
    <property type="match status" value="1"/>
</dbReference>
<accession>A0A084B8L9</accession>
<gene>
    <name evidence="4" type="ORF">S7711_06105</name>
</gene>
<organism evidence="4 5">
    <name type="scientific">Stachybotrys chartarum (strain CBS 109288 / IBT 7711)</name>
    <name type="common">Toxic black mold</name>
    <name type="synonym">Stilbospora chartarum</name>
    <dbReference type="NCBI Taxonomy" id="1280523"/>
    <lineage>
        <taxon>Eukaryota</taxon>
        <taxon>Fungi</taxon>
        <taxon>Dikarya</taxon>
        <taxon>Ascomycota</taxon>
        <taxon>Pezizomycotina</taxon>
        <taxon>Sordariomycetes</taxon>
        <taxon>Hypocreomycetidae</taxon>
        <taxon>Hypocreales</taxon>
        <taxon>Stachybotryaceae</taxon>
        <taxon>Stachybotrys</taxon>
    </lineage>
</organism>
<protein>
    <recommendedName>
        <fullName evidence="3">G domain-containing protein</fullName>
    </recommendedName>
</protein>
<evidence type="ECO:0000313" key="5">
    <source>
        <dbReference type="Proteomes" id="UP000028045"/>
    </source>
</evidence>
<feature type="coiled-coil region" evidence="1">
    <location>
        <begin position="250"/>
        <end position="284"/>
    </location>
</feature>
<keyword evidence="1" id="KW-0175">Coiled coil</keyword>
<feature type="domain" description="G" evidence="3">
    <location>
        <begin position="31"/>
        <end position="93"/>
    </location>
</feature>
<dbReference type="InterPro" id="IPR027417">
    <property type="entry name" value="P-loop_NTPase"/>
</dbReference>
<evidence type="ECO:0000313" key="4">
    <source>
        <dbReference type="EMBL" id="KEY73898.1"/>
    </source>
</evidence>
<dbReference type="OrthoDB" id="8954335at2759"/>
<sequence>MTSDLLALRWDEAARGSGSRGSQMQSENVYIAVMGVTGSGKSSFIARCSGKPVRIGHGLNGCTTTVDVFEYDVSTRRRVYLIDTPGFDDTSRSDAEVLKEIATWLGDSYKNKILLNGIIYLHRITDRRMPGSARRNLLLFRQLCGQDCLKKVVLVTTMWDQVSDEVFQEAQDRETELTTTMDFWGWMVKNGSSVHRHNHTKSSAARIIQTLANHSQPFATDLQKELVDQKRRLGETSAGREIQSDLMHQKNKLTGEYHEMGEKLKEAEWNRDVLAEEMLREERTTSAGNIERMDEAISSLRSTMDTLILERDERVKRVVEEQLRKRDASYNDELEQRLQRLEVEKEQALEKQSDKAAERHSLTTLVTAITPTESLQDGGSYMSTEKSAAEKTSPQPQPRPFQALRMPQDSSVASVSLCGDVVCVIGDCSVNSSEYPKLKLGTAYLRTISLGDASEGSRSWIGRYEKVWMTSENLGKVYPELAQGIRLHGLQTLKCCFLGPDKQYFAQWQDGYDQYSSPINFSAVLEGRNHVVDVAFGCEHTYFINYVAPGSKHLYFYDLKGYYEDLCYFLSLRENKKIIILAITLDPSNTTDYILVYTFNKLLASKKERKVHFKCSEANATLVSSFWQNTLL</sequence>
<proteinExistence type="predicted"/>
<keyword evidence="5" id="KW-1185">Reference proteome</keyword>
<dbReference type="Gene3D" id="3.40.50.300">
    <property type="entry name" value="P-loop containing nucleotide triphosphate hydrolases"/>
    <property type="match status" value="1"/>
</dbReference>
<name>A0A084B8L9_STACB</name>
<reference evidence="4 5" key="1">
    <citation type="journal article" date="2014" name="BMC Genomics">
        <title>Comparative genome sequencing reveals chemotype-specific gene clusters in the toxigenic black mold Stachybotrys.</title>
        <authorList>
            <person name="Semeiks J."/>
            <person name="Borek D."/>
            <person name="Otwinowski Z."/>
            <person name="Grishin N.V."/>
        </authorList>
    </citation>
    <scope>NUCLEOTIDE SEQUENCE [LARGE SCALE GENOMIC DNA]</scope>
    <source>
        <strain evidence="5">CBS 109288 / IBT 7711</strain>
    </source>
</reference>
<feature type="region of interest" description="Disordered" evidence="2">
    <location>
        <begin position="373"/>
        <end position="399"/>
    </location>
</feature>
<dbReference type="Proteomes" id="UP000028045">
    <property type="component" value="Unassembled WGS sequence"/>
</dbReference>
<dbReference type="InterPro" id="IPR006073">
    <property type="entry name" value="GTP-bd"/>
</dbReference>
<dbReference type="EMBL" id="KL647710">
    <property type="protein sequence ID" value="KEY73898.1"/>
    <property type="molecule type" value="Genomic_DNA"/>
</dbReference>
<dbReference type="HOGENOM" id="CLU_018003_1_4_1"/>
<dbReference type="CDD" id="cd00882">
    <property type="entry name" value="Ras_like_GTPase"/>
    <property type="match status" value="1"/>
</dbReference>
<feature type="compositionally biased region" description="Polar residues" evidence="2">
    <location>
        <begin position="373"/>
        <end position="394"/>
    </location>
</feature>
<evidence type="ECO:0000256" key="1">
    <source>
        <dbReference type="SAM" id="Coils"/>
    </source>
</evidence>
<evidence type="ECO:0000256" key="2">
    <source>
        <dbReference type="SAM" id="MobiDB-lite"/>
    </source>
</evidence>
<dbReference type="AlphaFoldDB" id="A0A084B8L9"/>